<feature type="signal peptide" evidence="10">
    <location>
        <begin position="1"/>
        <end position="15"/>
    </location>
</feature>
<dbReference type="GO" id="GO:0031122">
    <property type="term" value="P:cytoplasmic microtubule organization"/>
    <property type="evidence" value="ECO:0007669"/>
    <property type="project" value="InterPro"/>
</dbReference>
<proteinExistence type="inferred from homology"/>
<evidence type="ECO:0000256" key="4">
    <source>
        <dbReference type="ARBA" id="ARBA00022490"/>
    </source>
</evidence>
<dbReference type="Gene3D" id="3.40.50.1440">
    <property type="entry name" value="Tubulin/FtsZ, GTPase domain"/>
    <property type="match status" value="1"/>
</dbReference>
<keyword evidence="14" id="KW-1185">Reference proteome</keyword>
<evidence type="ECO:0000313" key="14">
    <source>
        <dbReference type="Proteomes" id="UP001178507"/>
    </source>
</evidence>
<evidence type="ECO:0000256" key="1">
    <source>
        <dbReference type="ARBA" id="ARBA00004079"/>
    </source>
</evidence>
<dbReference type="PANTHER" id="PTHR11588">
    <property type="entry name" value="TUBULIN"/>
    <property type="match status" value="1"/>
</dbReference>
<dbReference type="FunFam" id="1.10.287.600:FF:000004">
    <property type="entry name" value="Tubulin gamma chain"/>
    <property type="match status" value="1"/>
</dbReference>
<evidence type="ECO:0008006" key="15">
    <source>
        <dbReference type="Google" id="ProtNLM"/>
    </source>
</evidence>
<dbReference type="InterPro" id="IPR018316">
    <property type="entry name" value="Tubulin/FtsZ_2-layer-sand-dom"/>
</dbReference>
<evidence type="ECO:0000259" key="11">
    <source>
        <dbReference type="SMART" id="SM00864"/>
    </source>
</evidence>
<accession>A0AA36NFS7</accession>
<evidence type="ECO:0000256" key="6">
    <source>
        <dbReference type="ARBA" id="ARBA00022741"/>
    </source>
</evidence>
<feature type="transmembrane region" description="Helical" evidence="9">
    <location>
        <begin position="1319"/>
        <end position="1337"/>
    </location>
</feature>
<dbReference type="InterPro" id="IPR017975">
    <property type="entry name" value="Tubulin_CS"/>
</dbReference>
<dbReference type="GO" id="GO:0000930">
    <property type="term" value="C:gamma-tubulin complex"/>
    <property type="evidence" value="ECO:0007669"/>
    <property type="project" value="InterPro"/>
</dbReference>
<feature type="domain" description="Tubulin/FtsZ 2-layer sandwich" evidence="12">
    <location>
        <begin position="423"/>
        <end position="564"/>
    </location>
</feature>
<dbReference type="EMBL" id="CAUJNA010003372">
    <property type="protein sequence ID" value="CAJ1400478.1"/>
    <property type="molecule type" value="Genomic_DNA"/>
</dbReference>
<evidence type="ECO:0000256" key="10">
    <source>
        <dbReference type="SAM" id="SignalP"/>
    </source>
</evidence>
<comment type="subcellular location">
    <subcellularLocation>
        <location evidence="2">Cytoplasm</location>
        <location evidence="2">Cytoskeleton</location>
        <location evidence="2">Microtubule organizing center</location>
        <location evidence="2">Centrosome</location>
    </subcellularLocation>
</comment>
<feature type="transmembrane region" description="Helical" evidence="9">
    <location>
        <begin position="1343"/>
        <end position="1365"/>
    </location>
</feature>
<keyword evidence="9" id="KW-0472">Membrane</keyword>
<evidence type="ECO:0000256" key="2">
    <source>
        <dbReference type="ARBA" id="ARBA00004300"/>
    </source>
</evidence>
<dbReference type="GO" id="GO:0005813">
    <property type="term" value="C:centrosome"/>
    <property type="evidence" value="ECO:0007669"/>
    <property type="project" value="UniProtKB-SubCell"/>
</dbReference>
<evidence type="ECO:0000256" key="3">
    <source>
        <dbReference type="ARBA" id="ARBA00009636"/>
    </source>
</evidence>
<dbReference type="SUPFAM" id="SSF52490">
    <property type="entry name" value="Tubulin nucleotide-binding domain-like"/>
    <property type="match status" value="1"/>
</dbReference>
<dbReference type="InterPro" id="IPR036525">
    <property type="entry name" value="Tubulin/FtsZ_GTPase_sf"/>
</dbReference>
<dbReference type="InterPro" id="IPR002454">
    <property type="entry name" value="Gamma_tubulin"/>
</dbReference>
<feature type="transmembrane region" description="Helical" evidence="9">
    <location>
        <begin position="979"/>
        <end position="1005"/>
    </location>
</feature>
<dbReference type="InterPro" id="IPR008280">
    <property type="entry name" value="Tub_FtsZ_C"/>
</dbReference>
<feature type="transmembrane region" description="Helical" evidence="9">
    <location>
        <begin position="1025"/>
        <end position="1047"/>
    </location>
</feature>
<dbReference type="InterPro" id="IPR037103">
    <property type="entry name" value="Tubulin/FtsZ-like_C"/>
</dbReference>
<protein>
    <recommendedName>
        <fullName evidence="15">Tubulin gamma chain</fullName>
    </recommendedName>
</protein>
<dbReference type="Pfam" id="PF03953">
    <property type="entry name" value="Tubulin_C"/>
    <property type="match status" value="1"/>
</dbReference>
<dbReference type="Pfam" id="PF00091">
    <property type="entry name" value="Tubulin"/>
    <property type="match status" value="1"/>
</dbReference>
<dbReference type="SMART" id="SM00864">
    <property type="entry name" value="Tubulin"/>
    <property type="match status" value="1"/>
</dbReference>
<organism evidence="13 14">
    <name type="scientific">Effrenium voratum</name>
    <dbReference type="NCBI Taxonomy" id="2562239"/>
    <lineage>
        <taxon>Eukaryota</taxon>
        <taxon>Sar</taxon>
        <taxon>Alveolata</taxon>
        <taxon>Dinophyceae</taxon>
        <taxon>Suessiales</taxon>
        <taxon>Symbiodiniaceae</taxon>
        <taxon>Effrenium</taxon>
    </lineage>
</organism>
<comment type="similarity">
    <text evidence="3">Belongs to the tubulin family.</text>
</comment>
<evidence type="ECO:0000256" key="9">
    <source>
        <dbReference type="SAM" id="Phobius"/>
    </source>
</evidence>
<dbReference type="FunFam" id="3.30.1330.20:FF:000003">
    <property type="entry name" value="Tubulin gamma chain"/>
    <property type="match status" value="1"/>
</dbReference>
<sequence>MLALALLALVETAVAQYYSRLKGLRSSEGFWDAQFRPNLTQYQVHIEKFVPELTIQAEVNFERYLSSEFYPVITANGEPVIYTEGQPAVHTLELGGKPQETLVKTISVEVASPDSFKGPKASTTYRLIVTRDPDESAALLSVFGLKIPRSQQWVLLVSSLFTGQVRQRPCREAMPREIITLQVGQCGNQIGAEFWKLLCAEHGINQRGILEDFATSGDDRKDVFFYQADDEHYIPRALLLDMEPRVINVIQTSDYAELYNPENVFISKDGGGAGNNWAKGYSGAEKVQEEVFDMVDREADGSDSLEGFVLIHSIAGGTGSGMGSFMLEAINDRYPKKLVQTYSVFPMLSSETSDVVVQPYNSVLTLKRLALNADCVVVLDNTALNRIASDRLKLQNPTFAQINSLVSTVMAASTTTLRYPGYMNNDLIGMLASLIPTPKCHFLMTGYTPLTIDRHTSTVRKTTVLDVMRRLLHTKNIMVSCSTRRGVYISILNIIQGDVDPTQVHKSLQRIRERKLAKFIRWGPASIQVALSRQSPYLQQAHKVNGLMLANHTAICQLFDRCVKQYEKLRSRNAFLENYRQESLFAESLDEFDHAKEVVVSLSDEYKAAEGEDYIKWGLMGDQDINLPPTYAAADRRPVRLELEDELYNLVELQPAFKAMSHNLLYSGKVSANAQKLRLQFACNSPATAEAEVSGKMLPSSGDTVDAWVVPDESGETDITVDCVWQGKRHSIELSLQSTVDLAKADIKLEVIGGTGTPEDLGGNDTFSVLATDEEVRLVALYEENGLLLDFEEEAGGRRFALGAGVPTPPIQVPPLPRTKEVFLLLHSAQEERRISVRVRAQEVLATTIAPGPSHAVNAPNASVFSLQTSSSDIEHVGVAVSGFLAALCGVSTILMLNGEPLDVPPLLRWLLLPVQLLVLSEPESFQASGRALSSLAQGLRYTCLQHPPERAESRPSRPGEGTLWSGRRLASMDVEATWSLRACAATLAAALGAHVLLLAARVLLPVDCHCRRYTVPHRWRLGAWELHLLMLLALPMSWSCMIVLMERRDLASSIMASSLEEVARSDASLPALAAVLLAASCLGGFLALCQVLRATVRHDILWMPEDTGSLKRQQDFGRYCDTRCDQLTSRIHEASWRCCASLLPLRWAATVADVVPVRLVPRNAGRKLAIEEDEDSEGQELLRGEAEGPGFKGARISDDYAQVQPDKEVDVQVLTTVVPSQLWAGLDTAQVGFYSELHWLKALFGPKSLAHFHHEMQLHVDDWTTPLRVRVDQLQGPITNSWLAFCFDGQRWPLLPAVELLFRLGLGVLWAQGERYGALLISSCLCCGMFACSLWLSPSTSYAGNLALTLSHLACAIISLAHLSHCHGMAKQEADMAVLVAACLVLPIAVAATLRLLALLVASLCPRAQVEDCNVDLGLVGPGQQWLLQVPAECSVPIRESFLVALGSDIRLSRKPLEKSRPRLEFQALDYVAKVGPLEPPLAVLFGPGDGNSHYSEIAYADEDLERICGHFALQVAEPGSAHAIAQSALQELQRARHGEILVLVVSLAPLPPSSSE</sequence>
<keyword evidence="9" id="KW-1133">Transmembrane helix</keyword>
<evidence type="ECO:0000313" key="13">
    <source>
        <dbReference type="EMBL" id="CAJ1400478.1"/>
    </source>
</evidence>
<dbReference type="GO" id="GO:0005874">
    <property type="term" value="C:microtubule"/>
    <property type="evidence" value="ECO:0007669"/>
    <property type="project" value="UniProtKB-KW"/>
</dbReference>
<dbReference type="PROSITE" id="PS00227">
    <property type="entry name" value="TUBULIN"/>
    <property type="match status" value="1"/>
</dbReference>
<dbReference type="GO" id="GO:0007020">
    <property type="term" value="P:microtubule nucleation"/>
    <property type="evidence" value="ECO:0007669"/>
    <property type="project" value="InterPro"/>
</dbReference>
<gene>
    <name evidence="13" type="ORF">EVOR1521_LOCUS23806</name>
</gene>
<keyword evidence="10" id="KW-0732">Signal</keyword>
<evidence type="ECO:0000259" key="12">
    <source>
        <dbReference type="SMART" id="SM00865"/>
    </source>
</evidence>
<feature type="domain" description="Tubulin/FtsZ GTPase" evidence="11">
    <location>
        <begin position="221"/>
        <end position="421"/>
    </location>
</feature>
<reference evidence="13" key="1">
    <citation type="submission" date="2023-08" db="EMBL/GenBank/DDBJ databases">
        <authorList>
            <person name="Chen Y."/>
            <person name="Shah S."/>
            <person name="Dougan E. K."/>
            <person name="Thang M."/>
            <person name="Chan C."/>
        </authorList>
    </citation>
    <scope>NUCLEOTIDE SEQUENCE</scope>
</reference>
<keyword evidence="4" id="KW-0963">Cytoplasm</keyword>
<keyword evidence="5" id="KW-0493">Microtubule</keyword>
<evidence type="ECO:0000256" key="8">
    <source>
        <dbReference type="ARBA" id="ARBA00023212"/>
    </source>
</evidence>
<keyword evidence="8" id="KW-0206">Cytoskeleton</keyword>
<comment type="caution">
    <text evidence="13">The sequence shown here is derived from an EMBL/GenBank/DDBJ whole genome shotgun (WGS) entry which is preliminary data.</text>
</comment>
<keyword evidence="9" id="KW-0812">Transmembrane</keyword>
<dbReference type="PRINTS" id="PR01164">
    <property type="entry name" value="GAMMATUBULIN"/>
</dbReference>
<dbReference type="FunFam" id="3.40.50.1440:FF:000010">
    <property type="entry name" value="Tubulin gamma chain"/>
    <property type="match status" value="1"/>
</dbReference>
<dbReference type="Proteomes" id="UP001178507">
    <property type="component" value="Unassembled WGS sequence"/>
</dbReference>
<dbReference type="Gene3D" id="1.10.287.600">
    <property type="entry name" value="Helix hairpin bin"/>
    <property type="match status" value="1"/>
</dbReference>
<feature type="transmembrane region" description="Helical" evidence="9">
    <location>
        <begin position="1377"/>
        <end position="1405"/>
    </location>
</feature>
<name>A0AA36NFS7_9DINO</name>
<feature type="chain" id="PRO_5041400317" description="Tubulin gamma chain" evidence="10">
    <location>
        <begin position="16"/>
        <end position="1558"/>
    </location>
</feature>
<dbReference type="InterPro" id="IPR003008">
    <property type="entry name" value="Tubulin_FtsZ_GTPase"/>
</dbReference>
<keyword evidence="7" id="KW-0342">GTP-binding</keyword>
<evidence type="ECO:0000256" key="7">
    <source>
        <dbReference type="ARBA" id="ARBA00023134"/>
    </source>
</evidence>
<evidence type="ECO:0000256" key="5">
    <source>
        <dbReference type="ARBA" id="ARBA00022701"/>
    </source>
</evidence>
<keyword evidence="6" id="KW-0547">Nucleotide-binding</keyword>
<dbReference type="InterPro" id="IPR023123">
    <property type="entry name" value="Tubulin_C"/>
</dbReference>
<dbReference type="CDD" id="cd02188">
    <property type="entry name" value="gamma_tubulin"/>
    <property type="match status" value="1"/>
</dbReference>
<dbReference type="SUPFAM" id="SSF55307">
    <property type="entry name" value="Tubulin C-terminal domain-like"/>
    <property type="match status" value="1"/>
</dbReference>
<dbReference type="SMART" id="SM00865">
    <property type="entry name" value="Tubulin_C"/>
    <property type="match status" value="1"/>
</dbReference>
<dbReference type="PRINTS" id="PR01161">
    <property type="entry name" value="TUBULIN"/>
</dbReference>
<dbReference type="Gene3D" id="3.30.1330.20">
    <property type="entry name" value="Tubulin/FtsZ, C-terminal domain"/>
    <property type="match status" value="1"/>
</dbReference>
<dbReference type="InterPro" id="IPR000217">
    <property type="entry name" value="Tubulin"/>
</dbReference>
<comment type="function">
    <text evidence="1">Tubulin is the major constituent of microtubules. The gamma chain is found at microtubule organizing centers (MTOC) such as the spindle poles or the centrosome, suggesting that it is involved in the minus-end nucleation of microtubule assembly.</text>
</comment>
<feature type="transmembrane region" description="Helical" evidence="9">
    <location>
        <begin position="1068"/>
        <end position="1089"/>
    </location>
</feature>
<dbReference type="GO" id="GO:0005525">
    <property type="term" value="F:GTP binding"/>
    <property type="evidence" value="ECO:0007669"/>
    <property type="project" value="UniProtKB-KW"/>
</dbReference>